<dbReference type="GO" id="GO:0008143">
    <property type="term" value="F:poly(A) binding"/>
    <property type="evidence" value="ECO:0007669"/>
    <property type="project" value="TreeGrafter"/>
</dbReference>
<reference evidence="8" key="1">
    <citation type="submission" date="2003-08" db="EMBL/GenBank/DDBJ databases">
        <authorList>
            <person name="Birren B."/>
            <person name="Nusbaum C."/>
            <person name="Abebe A."/>
            <person name="Abouelleil A."/>
            <person name="Adekoya E."/>
            <person name="Ait-zahra M."/>
            <person name="Allen N."/>
            <person name="Allen T."/>
            <person name="An P."/>
            <person name="Anderson M."/>
            <person name="Anderson S."/>
            <person name="Arachchi H."/>
            <person name="Armbruster J."/>
            <person name="Bachantsang P."/>
            <person name="Baldwin J."/>
            <person name="Barry A."/>
            <person name="Bayul T."/>
            <person name="Blitshsteyn B."/>
            <person name="Bloom T."/>
            <person name="Blye J."/>
            <person name="Boguslavskiy L."/>
            <person name="Borowsky M."/>
            <person name="Boukhgalter B."/>
            <person name="Brunache A."/>
            <person name="Butler J."/>
            <person name="Calixte N."/>
            <person name="Calvo S."/>
            <person name="Camarata J."/>
            <person name="Campo K."/>
            <person name="Chang J."/>
            <person name="Cheshatsang Y."/>
            <person name="Citroen M."/>
            <person name="Collymore A."/>
            <person name="Considine T."/>
            <person name="Cook A."/>
            <person name="Cooke P."/>
            <person name="Corum B."/>
            <person name="Cuomo C."/>
            <person name="David R."/>
            <person name="Dawoe T."/>
            <person name="Degray S."/>
            <person name="Dodge S."/>
            <person name="Dooley K."/>
            <person name="Dorje P."/>
            <person name="Dorjee K."/>
            <person name="Dorris L."/>
            <person name="Duffey N."/>
            <person name="Dupes A."/>
            <person name="Elkins T."/>
            <person name="Engels R."/>
            <person name="Erickson J."/>
            <person name="Farina A."/>
            <person name="Faro S."/>
            <person name="Ferreira P."/>
            <person name="Fischer H."/>
            <person name="Fitzgerald M."/>
            <person name="Foley K."/>
            <person name="Gage D."/>
            <person name="Galagan J."/>
            <person name="Gearin G."/>
            <person name="Gnerre S."/>
            <person name="Gnirke A."/>
            <person name="Goyette A."/>
            <person name="Graham J."/>
            <person name="Grandbois E."/>
            <person name="Gyaltsen K."/>
            <person name="Hafez N."/>
            <person name="Hagopian D."/>
            <person name="Hagos B."/>
            <person name="Hall J."/>
            <person name="Hatcher B."/>
            <person name="Heller A."/>
            <person name="Higgins H."/>
            <person name="Honan T."/>
            <person name="Horn A."/>
            <person name="Houde N."/>
            <person name="Hughes L."/>
            <person name="Hulme W."/>
            <person name="Husby E."/>
            <person name="Iliev I."/>
            <person name="Jaffe D."/>
            <person name="Jones C."/>
            <person name="Kamal M."/>
            <person name="Kamat A."/>
            <person name="Kamvysselis M."/>
            <person name="Karlsson E."/>
            <person name="Kells C."/>
            <person name="Kieu A."/>
            <person name="Kisner P."/>
            <person name="Kodira C."/>
            <person name="Kulbokas E."/>
            <person name="Labutti K."/>
            <person name="Lama D."/>
            <person name="Landers T."/>
            <person name="Leger J."/>
            <person name="Levine S."/>
            <person name="Lewis D."/>
            <person name="Lewis T."/>
            <person name="Lindblad-toh K."/>
            <person name="Liu X."/>
            <person name="Lokyitsang T."/>
            <person name="Lokyitsang Y."/>
            <person name="Lucien O."/>
            <person name="Lui A."/>
            <person name="Ma L.J."/>
            <person name="Mabbitt R."/>
            <person name="Macdonald J."/>
            <person name="Maclean C."/>
            <person name="Major J."/>
            <person name="Manning J."/>
            <person name="Marabella R."/>
            <person name="Maru K."/>
            <person name="Matthews C."/>
            <person name="Mauceli E."/>
            <person name="Mccarthy M."/>
            <person name="Mcdonough S."/>
            <person name="Mcghee T."/>
            <person name="Meldrim J."/>
            <person name="Meneus L."/>
            <person name="Mesirov J."/>
            <person name="Mihalev A."/>
            <person name="Mihova T."/>
            <person name="Mikkelsen T."/>
            <person name="Mlenga V."/>
            <person name="Moru K."/>
            <person name="Mozes J."/>
            <person name="Mulrain L."/>
            <person name="Munson G."/>
            <person name="Naylor J."/>
            <person name="Newes C."/>
            <person name="Nguyen C."/>
            <person name="Nguyen N."/>
            <person name="Nguyen T."/>
            <person name="Nicol R."/>
            <person name="Nielsen C."/>
            <person name="Nizzari M."/>
            <person name="Norbu C."/>
            <person name="Norbu N."/>
            <person name="O'donnell P."/>
            <person name="Okoawo O."/>
            <person name="O'leary S."/>
            <person name="Omotosho B."/>
            <person name="O'neill K."/>
            <person name="Osman S."/>
            <person name="Parker S."/>
            <person name="Perrin D."/>
            <person name="Phunkhang P."/>
            <person name="Piqani B."/>
            <person name="Purcell S."/>
            <person name="Rachupka T."/>
            <person name="Ramasamy U."/>
            <person name="Rameau R."/>
            <person name="Ray V."/>
            <person name="Raymond C."/>
            <person name="Retta R."/>
            <person name="Richardson S."/>
            <person name="Rise C."/>
            <person name="Rodriguez J."/>
            <person name="Rogers J."/>
            <person name="Rogov P."/>
            <person name="Rutman M."/>
            <person name="Schupbach R."/>
            <person name="Seaman C."/>
            <person name="Settipalli S."/>
            <person name="Sharpe T."/>
            <person name="Sheridan J."/>
            <person name="Sherpa N."/>
            <person name="Shi J."/>
            <person name="Smirnov S."/>
            <person name="Smith C."/>
            <person name="Sougnez C."/>
            <person name="Spencer B."/>
            <person name="Stalker J."/>
            <person name="Stange-thomann N."/>
            <person name="Stavropoulos S."/>
            <person name="Stetson K."/>
            <person name="Stone C."/>
            <person name="Stone S."/>
            <person name="Stubbs M."/>
            <person name="Talamas J."/>
            <person name="Tchuinga P."/>
            <person name="Tenzing P."/>
            <person name="Tesfaye S."/>
            <person name="Theodore J."/>
            <person name="Thoulutsang Y."/>
            <person name="Topham K."/>
            <person name="Towey S."/>
            <person name="Tsamla T."/>
            <person name="Tsomo N."/>
            <person name="Vallee D."/>
            <person name="Vassiliev H."/>
            <person name="Venkataraman V."/>
            <person name="Vinson J."/>
            <person name="Vo A."/>
            <person name="Wade C."/>
            <person name="Wang S."/>
            <person name="Wangchuk T."/>
            <person name="Wangdi T."/>
            <person name="Whittaker C."/>
            <person name="Wilkinson J."/>
            <person name="Wu Y."/>
            <person name="Wyman D."/>
            <person name="Yadav S."/>
            <person name="Yang S."/>
            <person name="Yang X."/>
            <person name="Yeager S."/>
            <person name="Yee E."/>
            <person name="Young G."/>
            <person name="Zainoun J."/>
            <person name="Zembeck L."/>
            <person name="Zimmer A."/>
            <person name="Zody M."/>
            <person name="Lander E."/>
        </authorList>
    </citation>
    <scope>NUCLEOTIDE SEQUENCE [LARGE SCALE GENOMIC DNA]</scope>
</reference>
<keyword evidence="3 4" id="KW-0694">RNA-binding</keyword>
<feature type="compositionally biased region" description="Basic and acidic residues" evidence="5">
    <location>
        <begin position="1"/>
        <end position="17"/>
    </location>
</feature>
<evidence type="ECO:0000256" key="5">
    <source>
        <dbReference type="SAM" id="MobiDB-lite"/>
    </source>
</evidence>
<feature type="region of interest" description="Disordered" evidence="5">
    <location>
        <begin position="118"/>
        <end position="154"/>
    </location>
</feature>
<dbReference type="FunFam" id="3.30.70.330:FF:000311">
    <property type="entry name" value="polyadenylate-binding protein 2"/>
    <property type="match status" value="1"/>
</dbReference>
<dbReference type="GO" id="GO:0005737">
    <property type="term" value="C:cytoplasm"/>
    <property type="evidence" value="ECO:0007669"/>
    <property type="project" value="UniProtKB-SubCell"/>
</dbReference>
<evidence type="ECO:0000313" key="8">
    <source>
        <dbReference type="Proteomes" id="UP000007875"/>
    </source>
</evidence>
<dbReference type="PANTHER" id="PTHR23236:SF12">
    <property type="entry name" value="EUKARYOTIC INITIATION FACTOR 4B-RELATED"/>
    <property type="match status" value="1"/>
</dbReference>
<feature type="compositionally biased region" description="Basic residues" evidence="5">
    <location>
        <begin position="134"/>
        <end position="144"/>
    </location>
</feature>
<organism evidence="7 8">
    <name type="scientific">Ciona savignyi</name>
    <name type="common">Pacific transparent sea squirt</name>
    <dbReference type="NCBI Taxonomy" id="51511"/>
    <lineage>
        <taxon>Eukaryota</taxon>
        <taxon>Metazoa</taxon>
        <taxon>Chordata</taxon>
        <taxon>Tunicata</taxon>
        <taxon>Ascidiacea</taxon>
        <taxon>Phlebobranchia</taxon>
        <taxon>Cionidae</taxon>
        <taxon>Ciona</taxon>
    </lineage>
</organism>
<evidence type="ECO:0000313" key="7">
    <source>
        <dbReference type="Ensembl" id="ENSCSAVP00000003369.1"/>
    </source>
</evidence>
<dbReference type="InterPro" id="IPR035979">
    <property type="entry name" value="RBD_domain_sf"/>
</dbReference>
<dbReference type="eggNOG" id="KOG4209">
    <property type="taxonomic scope" value="Eukaryota"/>
</dbReference>
<feature type="compositionally biased region" description="Polar residues" evidence="5">
    <location>
        <begin position="118"/>
        <end position="129"/>
    </location>
</feature>
<dbReference type="AlphaFoldDB" id="H2YDH1"/>
<dbReference type="FunCoup" id="H2YDH1">
    <property type="interactions" value="723"/>
</dbReference>
<dbReference type="OMA" id="FRMPTRY"/>
<dbReference type="InterPro" id="IPR012677">
    <property type="entry name" value="Nucleotide-bd_a/b_plait_sf"/>
</dbReference>
<feature type="region of interest" description="Disordered" evidence="5">
    <location>
        <begin position="1"/>
        <end position="26"/>
    </location>
</feature>
<dbReference type="Ensembl" id="ENSCSAVT00000003420.1">
    <property type="protein sequence ID" value="ENSCSAVP00000003369.1"/>
    <property type="gene ID" value="ENSCSAVG00000002001.1"/>
</dbReference>
<evidence type="ECO:0000256" key="2">
    <source>
        <dbReference type="ARBA" id="ARBA00022490"/>
    </source>
</evidence>
<dbReference type="InterPro" id="IPR000504">
    <property type="entry name" value="RRM_dom"/>
</dbReference>
<dbReference type="Proteomes" id="UP000007875">
    <property type="component" value="Unassembled WGS sequence"/>
</dbReference>
<dbReference type="SUPFAM" id="SSF54928">
    <property type="entry name" value="RNA-binding domain, RBD"/>
    <property type="match status" value="1"/>
</dbReference>
<dbReference type="SMART" id="SM00360">
    <property type="entry name" value="RRM"/>
    <property type="match status" value="1"/>
</dbReference>
<sequence length="168" mass="18974">MEAEAEKLKEMQNDVEKQMTLSPPPSAASYNFPTIEEKVEADSRSVFVGNVDYGATAEELEQHFHGAGSINRVTILCDRYTGHPKGFAYVEFAEAEAVETATALDGTLFRGRQLQVSAKRTNKHGLSSTDRGRPRYRGRGRGRHYAPYYGRPRRAFRGRPRAPWYSPY</sequence>
<reference evidence="7" key="2">
    <citation type="submission" date="2025-08" db="UniProtKB">
        <authorList>
            <consortium name="Ensembl"/>
        </authorList>
    </citation>
    <scope>IDENTIFICATION</scope>
</reference>
<evidence type="ECO:0000256" key="3">
    <source>
        <dbReference type="ARBA" id="ARBA00022884"/>
    </source>
</evidence>
<accession>H2YDH1</accession>
<dbReference type="GO" id="GO:0005634">
    <property type="term" value="C:nucleus"/>
    <property type="evidence" value="ECO:0007669"/>
    <property type="project" value="TreeGrafter"/>
</dbReference>
<proteinExistence type="predicted"/>
<evidence type="ECO:0000256" key="1">
    <source>
        <dbReference type="ARBA" id="ARBA00004496"/>
    </source>
</evidence>
<dbReference type="HOGENOM" id="CLU_012062_23_6_1"/>
<keyword evidence="8" id="KW-1185">Reference proteome</keyword>
<keyword evidence="2" id="KW-0963">Cytoplasm</keyword>
<dbReference type="Gene3D" id="3.30.70.330">
    <property type="match status" value="1"/>
</dbReference>
<dbReference type="PROSITE" id="PS50102">
    <property type="entry name" value="RRM"/>
    <property type="match status" value="1"/>
</dbReference>
<evidence type="ECO:0000256" key="4">
    <source>
        <dbReference type="PROSITE-ProRule" id="PRU00176"/>
    </source>
</evidence>
<dbReference type="GeneTree" id="ENSGT00940000154606"/>
<dbReference type="InParanoid" id="H2YDH1"/>
<comment type="subcellular location">
    <subcellularLocation>
        <location evidence="1">Cytoplasm</location>
    </subcellularLocation>
</comment>
<name>H2YDH1_CIOSA</name>
<protein>
    <recommendedName>
        <fullName evidence="6">RRM domain-containing protein</fullName>
    </recommendedName>
</protein>
<reference evidence="7" key="3">
    <citation type="submission" date="2025-09" db="UniProtKB">
        <authorList>
            <consortium name="Ensembl"/>
        </authorList>
    </citation>
    <scope>IDENTIFICATION</scope>
</reference>
<dbReference type="PANTHER" id="PTHR23236">
    <property type="entry name" value="EUKARYOTIC TRANSLATION INITIATION FACTOR 4B/4H"/>
    <property type="match status" value="1"/>
</dbReference>
<feature type="domain" description="RRM" evidence="6">
    <location>
        <begin position="44"/>
        <end position="121"/>
    </location>
</feature>
<evidence type="ECO:0000259" key="6">
    <source>
        <dbReference type="PROSITE" id="PS50102"/>
    </source>
</evidence>
<dbReference type="STRING" id="51511.ENSCSAVP00000003369"/>
<dbReference type="Pfam" id="PF00076">
    <property type="entry name" value="RRM_1"/>
    <property type="match status" value="1"/>
</dbReference>